<accession>A0A917W0M5</accession>
<feature type="transmembrane region" description="Helical" evidence="7">
    <location>
        <begin position="374"/>
        <end position="393"/>
    </location>
</feature>
<keyword evidence="2" id="KW-0813">Transport</keyword>
<dbReference type="CDD" id="cd06173">
    <property type="entry name" value="MFS_MefA_like"/>
    <property type="match status" value="1"/>
</dbReference>
<dbReference type="EMBL" id="BMMZ01000001">
    <property type="protein sequence ID" value="GGL47827.1"/>
    <property type="molecule type" value="Genomic_DNA"/>
</dbReference>
<dbReference type="RefSeq" id="WP_188893325.1">
    <property type="nucleotide sequence ID" value="NZ_BMMZ01000001.1"/>
</dbReference>
<evidence type="ECO:0000313" key="8">
    <source>
        <dbReference type="EMBL" id="GGL47827.1"/>
    </source>
</evidence>
<keyword evidence="5 7" id="KW-1133">Transmembrane helix</keyword>
<comment type="caution">
    <text evidence="8">The sequence shown here is derived from an EMBL/GenBank/DDBJ whole genome shotgun (WGS) entry which is preliminary data.</text>
</comment>
<feature type="transmembrane region" description="Helical" evidence="7">
    <location>
        <begin position="81"/>
        <end position="102"/>
    </location>
</feature>
<dbReference type="PANTHER" id="PTHR23513">
    <property type="entry name" value="INTEGRAL MEMBRANE EFFLUX PROTEIN-RELATED"/>
    <property type="match status" value="1"/>
</dbReference>
<gene>
    <name evidence="8" type="ORF">GCM10011575_02170</name>
</gene>
<sequence length="437" mass="46170">MSLLIDLTPLRRSPAFRRLWWGLGISNLGAQLTQVAVGLQVYAITRSTFAVGILGICVLVPLVALGLYGGALTDLYDRRRVALIASFGLWFVSIALAVQAWAGVHSVYLLYVLVALQSCGFAINNPARSAIVPRLIDPELLPSAQVLQNTNFNVAMTVGPLLGAALSAWNFGAAYGCDVIFFTAALWALWRLPDLPPVGQAAAAADGGSDLPRQRPRALGLHSVLEGLRYLATRPNVRTSFLVDLIAMITAMPRVLYPAVGVLFLGGGATTTGILNAAFAVGAVLAGLGSGRLVHIRMQGRAIVAAIIVYGLSVGLFGVVLTATGDTSPGRTLIIPLIFAGLFLAFAGGADSISSVFRNTLLLSATPDEMRGRLQGVFIVVVAGGPRLGDLLLGSWADWWGENRAAMIGGSLCVLLIILAMVWQRRFLAYDASNPQP</sequence>
<feature type="transmembrane region" description="Helical" evidence="7">
    <location>
        <begin position="300"/>
        <end position="321"/>
    </location>
</feature>
<dbReference type="Gene3D" id="1.20.1250.20">
    <property type="entry name" value="MFS general substrate transporter like domains"/>
    <property type="match status" value="1"/>
</dbReference>
<evidence type="ECO:0000256" key="5">
    <source>
        <dbReference type="ARBA" id="ARBA00022989"/>
    </source>
</evidence>
<evidence type="ECO:0000256" key="3">
    <source>
        <dbReference type="ARBA" id="ARBA00022475"/>
    </source>
</evidence>
<feature type="transmembrane region" description="Helical" evidence="7">
    <location>
        <begin position="49"/>
        <end position="69"/>
    </location>
</feature>
<dbReference type="SUPFAM" id="SSF103473">
    <property type="entry name" value="MFS general substrate transporter"/>
    <property type="match status" value="1"/>
</dbReference>
<evidence type="ECO:0000256" key="1">
    <source>
        <dbReference type="ARBA" id="ARBA00004429"/>
    </source>
</evidence>
<comment type="subcellular location">
    <subcellularLocation>
        <location evidence="1">Cell inner membrane</location>
        <topology evidence="1">Multi-pass membrane protein</topology>
    </subcellularLocation>
</comment>
<evidence type="ECO:0000256" key="6">
    <source>
        <dbReference type="ARBA" id="ARBA00023136"/>
    </source>
</evidence>
<feature type="transmembrane region" description="Helical" evidence="7">
    <location>
        <begin position="263"/>
        <end position="288"/>
    </location>
</feature>
<keyword evidence="3" id="KW-1003">Cell membrane</keyword>
<feature type="transmembrane region" description="Helical" evidence="7">
    <location>
        <begin position="239"/>
        <end position="257"/>
    </location>
</feature>
<evidence type="ECO:0000256" key="2">
    <source>
        <dbReference type="ARBA" id="ARBA00022448"/>
    </source>
</evidence>
<evidence type="ECO:0000256" key="4">
    <source>
        <dbReference type="ARBA" id="ARBA00022692"/>
    </source>
</evidence>
<organism evidence="8 9">
    <name type="scientific">Microlunatus endophyticus</name>
    <dbReference type="NCBI Taxonomy" id="1716077"/>
    <lineage>
        <taxon>Bacteria</taxon>
        <taxon>Bacillati</taxon>
        <taxon>Actinomycetota</taxon>
        <taxon>Actinomycetes</taxon>
        <taxon>Propionibacteriales</taxon>
        <taxon>Propionibacteriaceae</taxon>
        <taxon>Microlunatus</taxon>
    </lineage>
</organism>
<dbReference type="GO" id="GO:0005886">
    <property type="term" value="C:plasma membrane"/>
    <property type="evidence" value="ECO:0007669"/>
    <property type="project" value="UniProtKB-SubCell"/>
</dbReference>
<reference evidence="8" key="2">
    <citation type="submission" date="2020-09" db="EMBL/GenBank/DDBJ databases">
        <authorList>
            <person name="Sun Q."/>
            <person name="Zhou Y."/>
        </authorList>
    </citation>
    <scope>NUCLEOTIDE SEQUENCE</scope>
    <source>
        <strain evidence="8">CGMCC 4.7306</strain>
    </source>
</reference>
<feature type="transmembrane region" description="Helical" evidence="7">
    <location>
        <begin position="20"/>
        <end position="43"/>
    </location>
</feature>
<keyword evidence="9" id="KW-1185">Reference proteome</keyword>
<keyword evidence="4 7" id="KW-0812">Transmembrane</keyword>
<feature type="transmembrane region" description="Helical" evidence="7">
    <location>
        <begin position="405"/>
        <end position="423"/>
    </location>
</feature>
<proteinExistence type="predicted"/>
<protein>
    <submittedName>
        <fullName evidence="8">MFS transporter</fullName>
    </submittedName>
</protein>
<dbReference type="Proteomes" id="UP000613840">
    <property type="component" value="Unassembled WGS sequence"/>
</dbReference>
<name>A0A917W0M5_9ACTN</name>
<dbReference type="AlphaFoldDB" id="A0A917W0M5"/>
<dbReference type="InterPro" id="IPR036259">
    <property type="entry name" value="MFS_trans_sf"/>
</dbReference>
<feature type="transmembrane region" description="Helical" evidence="7">
    <location>
        <begin position="333"/>
        <end position="353"/>
    </location>
</feature>
<dbReference type="Pfam" id="PF05977">
    <property type="entry name" value="MFS_3"/>
    <property type="match status" value="1"/>
</dbReference>
<evidence type="ECO:0000313" key="9">
    <source>
        <dbReference type="Proteomes" id="UP000613840"/>
    </source>
</evidence>
<dbReference type="InterPro" id="IPR010290">
    <property type="entry name" value="TM_effector"/>
</dbReference>
<evidence type="ECO:0000256" key="7">
    <source>
        <dbReference type="SAM" id="Phobius"/>
    </source>
</evidence>
<reference evidence="8" key="1">
    <citation type="journal article" date="2014" name="Int. J. Syst. Evol. Microbiol.">
        <title>Complete genome sequence of Corynebacterium casei LMG S-19264T (=DSM 44701T), isolated from a smear-ripened cheese.</title>
        <authorList>
            <consortium name="US DOE Joint Genome Institute (JGI-PGF)"/>
            <person name="Walter F."/>
            <person name="Albersmeier A."/>
            <person name="Kalinowski J."/>
            <person name="Ruckert C."/>
        </authorList>
    </citation>
    <scope>NUCLEOTIDE SEQUENCE</scope>
    <source>
        <strain evidence="8">CGMCC 4.7306</strain>
    </source>
</reference>
<dbReference type="PANTHER" id="PTHR23513:SF9">
    <property type="entry name" value="ENTEROBACTIN EXPORTER ENTS"/>
    <property type="match status" value="1"/>
</dbReference>
<keyword evidence="6 7" id="KW-0472">Membrane</keyword>